<evidence type="ECO:0000256" key="1">
    <source>
        <dbReference type="SAM" id="SignalP"/>
    </source>
</evidence>
<dbReference type="AlphaFoldDB" id="A0A6V7PZK1"/>
<accession>A0A6V7PZK1</accession>
<proteinExistence type="predicted"/>
<protein>
    <submittedName>
        <fullName evidence="2">Uncharacterized protein</fullName>
    </submittedName>
</protein>
<dbReference type="EMBL" id="LR862153">
    <property type="protein sequence ID" value="CAD1836175.1"/>
    <property type="molecule type" value="Genomic_DNA"/>
</dbReference>
<feature type="signal peptide" evidence="1">
    <location>
        <begin position="1"/>
        <end position="20"/>
    </location>
</feature>
<organism evidence="2">
    <name type="scientific">Ananas comosus var. bracteatus</name>
    <name type="common">red pineapple</name>
    <dbReference type="NCBI Taxonomy" id="296719"/>
    <lineage>
        <taxon>Eukaryota</taxon>
        <taxon>Viridiplantae</taxon>
        <taxon>Streptophyta</taxon>
        <taxon>Embryophyta</taxon>
        <taxon>Tracheophyta</taxon>
        <taxon>Spermatophyta</taxon>
        <taxon>Magnoliopsida</taxon>
        <taxon>Liliopsida</taxon>
        <taxon>Poales</taxon>
        <taxon>Bromeliaceae</taxon>
        <taxon>Bromelioideae</taxon>
        <taxon>Ananas</taxon>
    </lineage>
</organism>
<keyword evidence="1" id="KW-0732">Signal</keyword>
<sequence>MVSSAFELLAIAAATLFVDLSHLCRFWSSGTEAWPNIVHQEAAVSKVFGSRMLERYEPSLTLLEAIRRNDDVGAAPTQKALVSDEAAASQAEHFEQANQVCS</sequence>
<name>A0A6V7PZK1_ANACO</name>
<gene>
    <name evidence="2" type="ORF">CB5_LOCUS19386</name>
</gene>
<reference evidence="2" key="1">
    <citation type="submission" date="2020-07" db="EMBL/GenBank/DDBJ databases">
        <authorList>
            <person name="Lin J."/>
        </authorList>
    </citation>
    <scope>NUCLEOTIDE SEQUENCE</scope>
</reference>
<feature type="chain" id="PRO_5027751265" evidence="1">
    <location>
        <begin position="21"/>
        <end position="102"/>
    </location>
</feature>
<evidence type="ECO:0000313" key="2">
    <source>
        <dbReference type="EMBL" id="CAD1836175.1"/>
    </source>
</evidence>